<name>A0A812S492_9DINO</name>
<accession>A0A812S492</accession>
<proteinExistence type="predicted"/>
<organism evidence="2 3">
    <name type="scientific">Symbiodinium natans</name>
    <dbReference type="NCBI Taxonomy" id="878477"/>
    <lineage>
        <taxon>Eukaryota</taxon>
        <taxon>Sar</taxon>
        <taxon>Alveolata</taxon>
        <taxon>Dinophyceae</taxon>
        <taxon>Suessiales</taxon>
        <taxon>Symbiodiniaceae</taxon>
        <taxon>Symbiodinium</taxon>
    </lineage>
</organism>
<reference evidence="2" key="1">
    <citation type="submission" date="2021-02" db="EMBL/GenBank/DDBJ databases">
        <authorList>
            <person name="Dougan E. K."/>
            <person name="Rhodes N."/>
            <person name="Thang M."/>
            <person name="Chan C."/>
        </authorList>
    </citation>
    <scope>NUCLEOTIDE SEQUENCE</scope>
</reference>
<keyword evidence="3" id="KW-1185">Reference proteome</keyword>
<dbReference type="AlphaFoldDB" id="A0A812S492"/>
<dbReference type="EMBL" id="CAJNDS010002409">
    <property type="protein sequence ID" value="CAE7462973.1"/>
    <property type="molecule type" value="Genomic_DNA"/>
</dbReference>
<evidence type="ECO:0000313" key="2">
    <source>
        <dbReference type="EMBL" id="CAE7462973.1"/>
    </source>
</evidence>
<sequence length="246" mass="27513">MVSFVLYWGHLNTAGQDSLKLFINDDTTPFAAVKHSRFVVKIPVEVPDDCTVRFEGKLWYRQTHLPDAPKKQIAFKASHVAASLANKEVGLIPGNTIGEFEVFTFERQTTALPEQFQQKQGFRRVEVYAFHGGTTVSYKDDQGEHQQPLPKHSITQLWLPATFVCEVYGKMKTQFPDMEFHQKQFMAFDLGQPDDVVAVEVDLARAAPPAPQAAPEGDPSPEMSSPSGPRIEEESRNETCDGCSIL</sequence>
<evidence type="ECO:0000313" key="3">
    <source>
        <dbReference type="Proteomes" id="UP000604046"/>
    </source>
</evidence>
<feature type="region of interest" description="Disordered" evidence="1">
    <location>
        <begin position="207"/>
        <end position="246"/>
    </location>
</feature>
<feature type="compositionally biased region" description="Basic and acidic residues" evidence="1">
    <location>
        <begin position="230"/>
        <end position="239"/>
    </location>
</feature>
<gene>
    <name evidence="2" type="ORF">SNAT2548_LOCUS25791</name>
</gene>
<dbReference type="Proteomes" id="UP000604046">
    <property type="component" value="Unassembled WGS sequence"/>
</dbReference>
<comment type="caution">
    <text evidence="2">The sequence shown here is derived from an EMBL/GenBank/DDBJ whole genome shotgun (WGS) entry which is preliminary data.</text>
</comment>
<protein>
    <submittedName>
        <fullName evidence="2">Uncharacterized protein</fullName>
    </submittedName>
</protein>
<evidence type="ECO:0000256" key="1">
    <source>
        <dbReference type="SAM" id="MobiDB-lite"/>
    </source>
</evidence>